<gene>
    <name evidence="4" type="ORF">G2W53_018460</name>
</gene>
<feature type="region of interest" description="Disordered" evidence="2">
    <location>
        <begin position="381"/>
        <end position="425"/>
    </location>
</feature>
<dbReference type="AlphaFoldDB" id="A0A834TV62"/>
<feature type="compositionally biased region" description="Acidic residues" evidence="2">
    <location>
        <begin position="60"/>
        <end position="78"/>
    </location>
</feature>
<dbReference type="OrthoDB" id="1096772at2759"/>
<dbReference type="Pfam" id="PF14111">
    <property type="entry name" value="DUF4283"/>
    <property type="match status" value="1"/>
</dbReference>
<reference evidence="4" key="1">
    <citation type="submission" date="2020-09" db="EMBL/GenBank/DDBJ databases">
        <title>Genome-Enabled Discovery of Anthraquinone Biosynthesis in Senna tora.</title>
        <authorList>
            <person name="Kang S.-H."/>
            <person name="Pandey R.P."/>
            <person name="Lee C.-M."/>
            <person name="Sim J.-S."/>
            <person name="Jeong J.-T."/>
            <person name="Choi B.-S."/>
            <person name="Jung M."/>
            <person name="Ginzburg D."/>
            <person name="Zhao K."/>
            <person name="Won S.Y."/>
            <person name="Oh T.-J."/>
            <person name="Yu Y."/>
            <person name="Kim N.-H."/>
            <person name="Lee O.R."/>
            <person name="Lee T.-H."/>
            <person name="Bashyal P."/>
            <person name="Kim T.-S."/>
            <person name="Lee W.-H."/>
            <person name="Kawkins C."/>
            <person name="Kim C.-K."/>
            <person name="Kim J.S."/>
            <person name="Ahn B.O."/>
            <person name="Rhee S.Y."/>
            <person name="Sohng J.K."/>
        </authorList>
    </citation>
    <scope>NUCLEOTIDE SEQUENCE</scope>
    <source>
        <tissue evidence="4">Leaf</tissue>
    </source>
</reference>
<evidence type="ECO:0000313" key="4">
    <source>
        <dbReference type="EMBL" id="KAF7827296.1"/>
    </source>
</evidence>
<keyword evidence="1" id="KW-0863">Zinc-finger</keyword>
<dbReference type="InterPro" id="IPR025558">
    <property type="entry name" value="DUF4283"/>
</dbReference>
<keyword evidence="1" id="KW-0479">Metal-binding</keyword>
<dbReference type="InterPro" id="IPR001878">
    <property type="entry name" value="Znf_CCHC"/>
</dbReference>
<dbReference type="PROSITE" id="PS50158">
    <property type="entry name" value="ZF_CCHC"/>
    <property type="match status" value="1"/>
</dbReference>
<dbReference type="PANTHER" id="PTHR31286">
    <property type="entry name" value="GLYCINE-RICH CELL WALL STRUCTURAL PROTEIN 1.8-LIKE"/>
    <property type="match status" value="1"/>
</dbReference>
<dbReference type="PANTHER" id="PTHR31286:SF99">
    <property type="entry name" value="DUF4283 DOMAIN-CONTAINING PROTEIN"/>
    <property type="match status" value="1"/>
</dbReference>
<evidence type="ECO:0000313" key="5">
    <source>
        <dbReference type="Proteomes" id="UP000634136"/>
    </source>
</evidence>
<feature type="region of interest" description="Disordered" evidence="2">
    <location>
        <begin position="1"/>
        <end position="78"/>
    </location>
</feature>
<protein>
    <recommendedName>
        <fullName evidence="3">CCHC-type domain-containing protein</fullName>
    </recommendedName>
</protein>
<organism evidence="4 5">
    <name type="scientific">Senna tora</name>
    <dbReference type="NCBI Taxonomy" id="362788"/>
    <lineage>
        <taxon>Eukaryota</taxon>
        <taxon>Viridiplantae</taxon>
        <taxon>Streptophyta</taxon>
        <taxon>Embryophyta</taxon>
        <taxon>Tracheophyta</taxon>
        <taxon>Spermatophyta</taxon>
        <taxon>Magnoliopsida</taxon>
        <taxon>eudicotyledons</taxon>
        <taxon>Gunneridae</taxon>
        <taxon>Pentapetalae</taxon>
        <taxon>rosids</taxon>
        <taxon>fabids</taxon>
        <taxon>Fabales</taxon>
        <taxon>Fabaceae</taxon>
        <taxon>Caesalpinioideae</taxon>
        <taxon>Cassia clade</taxon>
        <taxon>Senna</taxon>
    </lineage>
</organism>
<feature type="compositionally biased region" description="Basic and acidic residues" evidence="2">
    <location>
        <begin position="1"/>
        <end position="43"/>
    </location>
</feature>
<evidence type="ECO:0000256" key="1">
    <source>
        <dbReference type="PROSITE-ProRule" id="PRU00047"/>
    </source>
</evidence>
<feature type="compositionally biased region" description="Polar residues" evidence="2">
    <location>
        <begin position="411"/>
        <end position="421"/>
    </location>
</feature>
<keyword evidence="1" id="KW-0862">Zinc</keyword>
<feature type="compositionally biased region" description="Polar residues" evidence="2">
    <location>
        <begin position="358"/>
        <end position="367"/>
    </location>
</feature>
<sequence length="519" mass="57367">MMEGPERSREGPLVEEADQRERSSKKVKVGDLNRPPDEVHETVMMDSDGDDGEGLSSGSEESDTSSSEDEDRLTDKEGEEVDLCPRLVVSQEEYYRWCQPWKLTLLVKLMGNMGVSLMCNRLEKLWGRNGGVQITDLDNGYFACSFNNQEDYLHAFQGGPWMIADHYLIVQRWRPNFDPFDENDVTRIAVWVRIPNLPLEFYNVRCLGRVGCLIEIKGKKYKVEYEGLHLICFHCGKYGHMKGLCNILMEQMAAAQAAEMERKEVVQATEMEHSEERNNGVINGTTEMAANPMAEQGLTDVVVVAAKEAVAENGNSEIFGPWMKAKRDNRCKSGMQKGSTHGENRGSVKALSEGQRMNGVSNDSGPNQVHVVPTSVNVKGKEVQTGGKANSDQRFVSSKGNGLSIGVKPNSGRQAESSGANKAQWKEKLSTTPTPSFINPIFAKNQGQVLNDRRVAVNIEQPSFSLNNIGPSGVKILKNEKPLDPELLQDCMEIVDHCDAVTDLVSLHADVGVTGSNPC</sequence>
<accession>A0A834TV62</accession>
<feature type="domain" description="CCHC-type" evidence="3">
    <location>
        <begin position="232"/>
        <end position="245"/>
    </location>
</feature>
<dbReference type="GO" id="GO:0003676">
    <property type="term" value="F:nucleic acid binding"/>
    <property type="evidence" value="ECO:0007669"/>
    <property type="project" value="InterPro"/>
</dbReference>
<dbReference type="Proteomes" id="UP000634136">
    <property type="component" value="Unassembled WGS sequence"/>
</dbReference>
<proteinExistence type="predicted"/>
<evidence type="ECO:0000259" key="3">
    <source>
        <dbReference type="PROSITE" id="PS50158"/>
    </source>
</evidence>
<feature type="region of interest" description="Disordered" evidence="2">
    <location>
        <begin position="331"/>
        <end position="369"/>
    </location>
</feature>
<dbReference type="EMBL" id="JAAIUW010000006">
    <property type="protein sequence ID" value="KAF7827296.1"/>
    <property type="molecule type" value="Genomic_DNA"/>
</dbReference>
<feature type="compositionally biased region" description="Polar residues" evidence="2">
    <location>
        <begin position="387"/>
        <end position="401"/>
    </location>
</feature>
<comment type="caution">
    <text evidence="4">The sequence shown here is derived from an EMBL/GenBank/DDBJ whole genome shotgun (WGS) entry which is preliminary data.</text>
</comment>
<dbReference type="GO" id="GO:0008270">
    <property type="term" value="F:zinc ion binding"/>
    <property type="evidence" value="ECO:0007669"/>
    <property type="project" value="UniProtKB-KW"/>
</dbReference>
<evidence type="ECO:0000256" key="2">
    <source>
        <dbReference type="SAM" id="MobiDB-lite"/>
    </source>
</evidence>
<keyword evidence="5" id="KW-1185">Reference proteome</keyword>
<name>A0A834TV62_9FABA</name>
<dbReference type="InterPro" id="IPR040256">
    <property type="entry name" value="At4g02000-like"/>
</dbReference>